<dbReference type="SUPFAM" id="SSF54495">
    <property type="entry name" value="UBC-like"/>
    <property type="match status" value="1"/>
</dbReference>
<evidence type="ECO:0000259" key="9">
    <source>
        <dbReference type="PROSITE" id="PS51312"/>
    </source>
</evidence>
<feature type="compositionally biased region" description="Low complexity" evidence="8">
    <location>
        <begin position="242"/>
        <end position="258"/>
    </location>
</feature>
<feature type="domain" description="UEV" evidence="10">
    <location>
        <begin position="37"/>
        <end position="181"/>
    </location>
</feature>
<evidence type="ECO:0000259" key="10">
    <source>
        <dbReference type="PROSITE" id="PS51322"/>
    </source>
</evidence>
<feature type="compositionally biased region" description="Polar residues" evidence="8">
    <location>
        <begin position="278"/>
        <end position="288"/>
    </location>
</feature>
<feature type="region of interest" description="Disordered" evidence="8">
    <location>
        <begin position="182"/>
        <end position="331"/>
    </location>
</feature>
<gene>
    <name evidence="11" type="ORF">BASA50_009844</name>
</gene>
<keyword evidence="5 7" id="KW-0653">Protein transport</keyword>
<protein>
    <recommendedName>
        <fullName evidence="13">UEV domain-containing protein</fullName>
    </recommendedName>
</protein>
<keyword evidence="4" id="KW-0967">Endosome</keyword>
<evidence type="ECO:0000313" key="11">
    <source>
        <dbReference type="EMBL" id="KAH6589752.1"/>
    </source>
</evidence>
<dbReference type="PROSITE" id="PS51312">
    <property type="entry name" value="SB"/>
    <property type="match status" value="1"/>
</dbReference>
<dbReference type="InterPro" id="IPR008883">
    <property type="entry name" value="UEV_N"/>
</dbReference>
<evidence type="ECO:0000256" key="2">
    <source>
        <dbReference type="ARBA" id="ARBA00009594"/>
    </source>
</evidence>
<feature type="compositionally biased region" description="Polar residues" evidence="8">
    <location>
        <begin position="184"/>
        <end position="197"/>
    </location>
</feature>
<dbReference type="SUPFAM" id="SSF140111">
    <property type="entry name" value="Endosomal sorting complex assembly domain"/>
    <property type="match status" value="1"/>
</dbReference>
<feature type="compositionally biased region" description="Low complexity" evidence="8">
    <location>
        <begin position="199"/>
        <end position="217"/>
    </location>
</feature>
<dbReference type="Gene3D" id="6.10.140.820">
    <property type="match status" value="1"/>
</dbReference>
<evidence type="ECO:0000256" key="8">
    <source>
        <dbReference type="SAM" id="MobiDB-lite"/>
    </source>
</evidence>
<evidence type="ECO:0000256" key="3">
    <source>
        <dbReference type="ARBA" id="ARBA00022448"/>
    </source>
</evidence>
<dbReference type="Pfam" id="PF05743">
    <property type="entry name" value="UEV"/>
    <property type="match status" value="1"/>
</dbReference>
<evidence type="ECO:0000256" key="5">
    <source>
        <dbReference type="ARBA" id="ARBA00022927"/>
    </source>
</evidence>
<feature type="domain" description="SB" evidence="9">
    <location>
        <begin position="471"/>
        <end position="541"/>
    </location>
</feature>
<name>A0ABQ8F3C2_9FUNG</name>
<dbReference type="Pfam" id="PF09454">
    <property type="entry name" value="Vps23_core"/>
    <property type="match status" value="1"/>
</dbReference>
<comment type="caution">
    <text evidence="11">The sequence shown here is derived from an EMBL/GenBank/DDBJ whole genome shotgun (WGS) entry which is preliminary data.</text>
</comment>
<dbReference type="PROSITE" id="PS51322">
    <property type="entry name" value="UEV"/>
    <property type="match status" value="1"/>
</dbReference>
<feature type="compositionally biased region" description="Low complexity" evidence="8">
    <location>
        <begin position="293"/>
        <end position="306"/>
    </location>
</feature>
<dbReference type="Gene3D" id="3.10.110.10">
    <property type="entry name" value="Ubiquitin Conjugating Enzyme"/>
    <property type="match status" value="1"/>
</dbReference>
<evidence type="ECO:0000256" key="6">
    <source>
        <dbReference type="ARBA" id="ARBA00023054"/>
    </source>
</evidence>
<evidence type="ECO:0000256" key="7">
    <source>
        <dbReference type="PROSITE-ProRule" id="PRU00644"/>
    </source>
</evidence>
<dbReference type="PANTHER" id="PTHR23306">
    <property type="entry name" value="TUMOR SUSCEPTIBILITY GENE 101 PROTEIN-RELATED"/>
    <property type="match status" value="1"/>
</dbReference>
<sequence>MIHVLNINAYRAISSCSQIRLWSFAPNQRSQFQMSQSGVREWLRQVMRAYQSPDRSISDIEQVLHEHPGLGPKTDLYTQDDGRQLVLLCISGTIPIVFNGSVYNIPIALWLPPTYPSQPPFAHVLPTPTMVVKPSKHVDISGRIYHPFLAYWHLRPTSTIPQFVRVLIEIFSVEPPVYAKPSAASPNSGSMAMSISGESPLNNGSPSFLSPSSNSPSTRPVSFHSIPGAFPQSQPSSQPHGYGQQTSSGVYSSSPSSTHGYFVPHNGSPVIPPKRPAVTSNTPQSQLAPYQYTMSSSTSHSSTLSSNAQAHSLSQPNTTPMVLQPPTDTSGGPTTLNAPSLAHRMSFPPFGPSGLTQQPLKPSFTGHVVPDAAARELHSRRTLLRSKLTERLTQIDQSISYDIERLLGLSKTLTENEHRVLTSMDLLRDVERKLQENCRVLQAQILGVETRLGELKSMPDIEVDTYLVGKTVMENQAFELVAGDHALDDVIYHLTQGFGGPNRSVDLTGYLKSVRLLAREQFMKRALFKKVMAQIARYQTV</sequence>
<organism evidence="11 12">
    <name type="scientific">Batrachochytrium salamandrivorans</name>
    <dbReference type="NCBI Taxonomy" id="1357716"/>
    <lineage>
        <taxon>Eukaryota</taxon>
        <taxon>Fungi</taxon>
        <taxon>Fungi incertae sedis</taxon>
        <taxon>Chytridiomycota</taxon>
        <taxon>Chytridiomycota incertae sedis</taxon>
        <taxon>Chytridiomycetes</taxon>
        <taxon>Rhizophydiales</taxon>
        <taxon>Rhizophydiales incertae sedis</taxon>
        <taxon>Batrachochytrium</taxon>
    </lineage>
</organism>
<dbReference type="CDD" id="cd11685">
    <property type="entry name" value="UEV_TSG101-like"/>
    <property type="match status" value="1"/>
</dbReference>
<dbReference type="InterPro" id="IPR016135">
    <property type="entry name" value="UBQ-conjugating_enzyme/RWD"/>
</dbReference>
<keyword evidence="3 7" id="KW-0813">Transport</keyword>
<reference evidence="11 12" key="1">
    <citation type="submission" date="2021-02" db="EMBL/GenBank/DDBJ databases">
        <title>Variation within the Batrachochytrium salamandrivorans European outbreak.</title>
        <authorList>
            <person name="Kelly M."/>
            <person name="Pasmans F."/>
            <person name="Shea T.P."/>
            <person name="Munoz J.F."/>
            <person name="Carranza S."/>
            <person name="Cuomo C.A."/>
            <person name="Martel A."/>
        </authorList>
    </citation>
    <scope>NUCLEOTIDE SEQUENCE [LARGE SCALE GENOMIC DNA]</scope>
    <source>
        <strain evidence="11 12">AMFP18/2</strain>
    </source>
</reference>
<evidence type="ECO:0000256" key="1">
    <source>
        <dbReference type="ARBA" id="ARBA00004177"/>
    </source>
</evidence>
<dbReference type="EMBL" id="JAFCIX010000441">
    <property type="protein sequence ID" value="KAH6589752.1"/>
    <property type="molecule type" value="Genomic_DNA"/>
</dbReference>
<evidence type="ECO:0000256" key="4">
    <source>
        <dbReference type="ARBA" id="ARBA00022753"/>
    </source>
</evidence>
<proteinExistence type="inferred from homology"/>
<dbReference type="InterPro" id="IPR037202">
    <property type="entry name" value="ESCRT_assembly_dom"/>
</dbReference>
<dbReference type="Proteomes" id="UP001648503">
    <property type="component" value="Unassembled WGS sequence"/>
</dbReference>
<dbReference type="InterPro" id="IPR052070">
    <property type="entry name" value="ESCRT-I_UEV_domain"/>
</dbReference>
<feature type="compositionally biased region" description="Polar residues" evidence="8">
    <location>
        <begin position="307"/>
        <end position="331"/>
    </location>
</feature>
<comment type="subcellular location">
    <subcellularLocation>
        <location evidence="1">Endosome</location>
    </subcellularLocation>
</comment>
<evidence type="ECO:0008006" key="13">
    <source>
        <dbReference type="Google" id="ProtNLM"/>
    </source>
</evidence>
<comment type="similarity">
    <text evidence="2">Belongs to the ubiquitin-conjugating enzyme family. UEV subfamily.</text>
</comment>
<dbReference type="InterPro" id="IPR017916">
    <property type="entry name" value="SB_dom"/>
</dbReference>
<keyword evidence="6" id="KW-0175">Coiled coil</keyword>
<accession>A0ABQ8F3C2</accession>
<dbReference type="PANTHER" id="PTHR23306:SF3">
    <property type="entry name" value="TUMOR SUPPRESSOR PROTEIN 101"/>
    <property type="match status" value="1"/>
</dbReference>
<evidence type="ECO:0000313" key="12">
    <source>
        <dbReference type="Proteomes" id="UP001648503"/>
    </source>
</evidence>
<keyword evidence="12" id="KW-1185">Reference proteome</keyword>